<evidence type="ECO:0000313" key="3">
    <source>
        <dbReference type="Proteomes" id="UP001595699"/>
    </source>
</evidence>
<dbReference type="Pfam" id="PF08486">
    <property type="entry name" value="SpoIID"/>
    <property type="match status" value="1"/>
</dbReference>
<comment type="caution">
    <text evidence="2">The sequence shown here is derived from an EMBL/GenBank/DDBJ whole genome shotgun (WGS) entry which is preliminary data.</text>
</comment>
<accession>A0ABV7Y4A8</accession>
<dbReference type="PANTHER" id="PTHR30032:SF4">
    <property type="entry name" value="AMIDASE ENHANCER"/>
    <property type="match status" value="1"/>
</dbReference>
<organism evidence="2 3">
    <name type="scientific">Tenggerimyces flavus</name>
    <dbReference type="NCBI Taxonomy" id="1708749"/>
    <lineage>
        <taxon>Bacteria</taxon>
        <taxon>Bacillati</taxon>
        <taxon>Actinomycetota</taxon>
        <taxon>Actinomycetes</taxon>
        <taxon>Propionibacteriales</taxon>
        <taxon>Nocardioidaceae</taxon>
        <taxon>Tenggerimyces</taxon>
    </lineage>
</organism>
<evidence type="ECO:0000313" key="2">
    <source>
        <dbReference type="EMBL" id="MFC3759426.1"/>
    </source>
</evidence>
<evidence type="ECO:0000259" key="1">
    <source>
        <dbReference type="Pfam" id="PF08486"/>
    </source>
</evidence>
<dbReference type="InterPro" id="IPR013693">
    <property type="entry name" value="SpoIID/LytB_N"/>
</dbReference>
<dbReference type="InterPro" id="IPR013486">
    <property type="entry name" value="SpoIID/LytB"/>
</dbReference>
<dbReference type="RefSeq" id="WP_205122181.1">
    <property type="nucleotide sequence ID" value="NZ_JAFBCM010000001.1"/>
</dbReference>
<dbReference type="PANTHER" id="PTHR30032">
    <property type="entry name" value="N-ACETYLMURAMOYL-L-ALANINE AMIDASE-RELATED"/>
    <property type="match status" value="1"/>
</dbReference>
<name>A0ABV7Y4A8_9ACTN</name>
<protein>
    <submittedName>
        <fullName evidence="2">SpoIID/LytB domain-containing protein</fullName>
    </submittedName>
</protein>
<dbReference type="Proteomes" id="UP001595699">
    <property type="component" value="Unassembled WGS sequence"/>
</dbReference>
<gene>
    <name evidence="2" type="ORF">ACFOUW_01115</name>
</gene>
<dbReference type="InterPro" id="IPR051922">
    <property type="entry name" value="Bact_Sporulation_Assoc"/>
</dbReference>
<reference evidence="3" key="1">
    <citation type="journal article" date="2019" name="Int. J. Syst. Evol. Microbiol.">
        <title>The Global Catalogue of Microorganisms (GCM) 10K type strain sequencing project: providing services to taxonomists for standard genome sequencing and annotation.</title>
        <authorList>
            <consortium name="The Broad Institute Genomics Platform"/>
            <consortium name="The Broad Institute Genome Sequencing Center for Infectious Disease"/>
            <person name="Wu L."/>
            <person name="Ma J."/>
        </authorList>
    </citation>
    <scope>NUCLEOTIDE SEQUENCE [LARGE SCALE GENOMIC DNA]</scope>
    <source>
        <strain evidence="3">CGMCC 4.7241</strain>
    </source>
</reference>
<sequence>MGSTRRWKSDTRRVGGRALEGWSAVALAAVVLVGGATTAHAEIAETPETPDAGQAFAAPADGIYDLKGQGFGHGRGMSQWGAHEAAEDGLGYKKILDFYYPGTKLVDDATSKAIRVRLSHNNSDVRVRMEKNLEVVWTKENGDVDTQKLPATLAGCKVGTWRVNAVKGKDMTLEGYSCRAWRALIPASDVDSGGRISFVTSDDTFAMERRPSGKLLRRLYRGDLRVILRDKRLRPINIVKYDDYLRSVVPSESPAGWPTNSLRAQAVAARTYALKSAINRKKKYFDVYDTTASQVYPGIASLKLSWEISRTYEKERTDDAVRDTANETLMFDAKPALTEFGSSNGGWTASGGVPYLQALQDNWDPSTNWKDTVRVATLERRYPSIGALTELRVVARNGGGDWGGRVSSIKLVGTQGERTVKGEDKIRNLLGLKSAWFTVTS</sequence>
<dbReference type="EMBL" id="JBHRZH010000001">
    <property type="protein sequence ID" value="MFC3759426.1"/>
    <property type="molecule type" value="Genomic_DNA"/>
</dbReference>
<dbReference type="NCBIfam" id="TIGR02669">
    <property type="entry name" value="SpoIID_LytB"/>
    <property type="match status" value="1"/>
</dbReference>
<keyword evidence="3" id="KW-1185">Reference proteome</keyword>
<proteinExistence type="predicted"/>
<feature type="domain" description="Sporulation stage II protein D amidase enhancer LytB N-terminal" evidence="1">
    <location>
        <begin position="230"/>
        <end position="331"/>
    </location>
</feature>